<sequence>MPTVNEFAPSKKQLIENSYDGRFVNEWGLSRKHIMDGIQRCLERLQLDYIDLLQIHRLDPNTTMEETMEALHDLIKSGKVRYIGASSMPTWQFQKSNNVAEKHGWTPFVSMSNFYNLLYREEEREMIPYCVDQKIAQIPYSPLAMGLLTGGGKQRDTIRSKQTNALFGEHIYNKTIIERVDELAFKKNVKPAQVSLAWLFSKSYVTAPIVGVGKEEHLQDVIDALYLELSNEEIAYLEEGYTSLPAHYLA</sequence>
<gene>
    <name evidence="3" type="ORF">INT45_004142</name>
</gene>
<proteinExistence type="predicted"/>
<dbReference type="GO" id="GO:0016491">
    <property type="term" value="F:oxidoreductase activity"/>
    <property type="evidence" value="ECO:0007669"/>
    <property type="project" value="UniProtKB-KW"/>
</dbReference>
<dbReference type="AlphaFoldDB" id="A0A8H7VEX9"/>
<evidence type="ECO:0000256" key="1">
    <source>
        <dbReference type="ARBA" id="ARBA00023002"/>
    </source>
</evidence>
<evidence type="ECO:0000313" key="4">
    <source>
        <dbReference type="Proteomes" id="UP000646827"/>
    </source>
</evidence>
<dbReference type="EMBL" id="JAEPRB010000137">
    <property type="protein sequence ID" value="KAG2220536.1"/>
    <property type="molecule type" value="Genomic_DNA"/>
</dbReference>
<dbReference type="PANTHER" id="PTHR43364">
    <property type="entry name" value="NADH-SPECIFIC METHYLGLYOXAL REDUCTASE-RELATED"/>
    <property type="match status" value="1"/>
</dbReference>
<dbReference type="InterPro" id="IPR036812">
    <property type="entry name" value="NAD(P)_OxRdtase_dom_sf"/>
</dbReference>
<comment type="caution">
    <text evidence="3">The sequence shown here is derived from an EMBL/GenBank/DDBJ whole genome shotgun (WGS) entry which is preliminary data.</text>
</comment>
<dbReference type="Gene3D" id="3.20.20.100">
    <property type="entry name" value="NADP-dependent oxidoreductase domain"/>
    <property type="match status" value="1"/>
</dbReference>
<keyword evidence="1" id="KW-0560">Oxidoreductase</keyword>
<feature type="domain" description="NADP-dependent oxidoreductase" evidence="2">
    <location>
        <begin position="27"/>
        <end position="239"/>
    </location>
</feature>
<dbReference type="InterPro" id="IPR050523">
    <property type="entry name" value="AKR_Detox_Biosynth"/>
</dbReference>
<evidence type="ECO:0000313" key="3">
    <source>
        <dbReference type="EMBL" id="KAG2220536.1"/>
    </source>
</evidence>
<dbReference type="PANTHER" id="PTHR43364:SF4">
    <property type="entry name" value="NAD(P)-LINKED OXIDOREDUCTASE SUPERFAMILY PROTEIN"/>
    <property type="match status" value="1"/>
</dbReference>
<name>A0A8H7VEX9_9FUNG</name>
<evidence type="ECO:0000259" key="2">
    <source>
        <dbReference type="Pfam" id="PF00248"/>
    </source>
</evidence>
<accession>A0A8H7VEX9</accession>
<dbReference type="SUPFAM" id="SSF51430">
    <property type="entry name" value="NAD(P)-linked oxidoreductase"/>
    <property type="match status" value="1"/>
</dbReference>
<dbReference type="Pfam" id="PF00248">
    <property type="entry name" value="Aldo_ket_red"/>
    <property type="match status" value="1"/>
</dbReference>
<organism evidence="3 4">
    <name type="scientific">Circinella minor</name>
    <dbReference type="NCBI Taxonomy" id="1195481"/>
    <lineage>
        <taxon>Eukaryota</taxon>
        <taxon>Fungi</taxon>
        <taxon>Fungi incertae sedis</taxon>
        <taxon>Mucoromycota</taxon>
        <taxon>Mucoromycotina</taxon>
        <taxon>Mucoromycetes</taxon>
        <taxon>Mucorales</taxon>
        <taxon>Lichtheimiaceae</taxon>
        <taxon>Circinella</taxon>
    </lineage>
</organism>
<protein>
    <recommendedName>
        <fullName evidence="2">NADP-dependent oxidoreductase domain-containing protein</fullName>
    </recommendedName>
</protein>
<dbReference type="InterPro" id="IPR023210">
    <property type="entry name" value="NADP_OxRdtase_dom"/>
</dbReference>
<reference evidence="3 4" key="1">
    <citation type="submission" date="2020-12" db="EMBL/GenBank/DDBJ databases">
        <title>Metabolic potential, ecology and presence of endohyphal bacteria is reflected in genomic diversity of Mucoromycotina.</title>
        <authorList>
            <person name="Muszewska A."/>
            <person name="Okrasinska A."/>
            <person name="Steczkiewicz K."/>
            <person name="Drgas O."/>
            <person name="Orlowska M."/>
            <person name="Perlinska-Lenart U."/>
            <person name="Aleksandrzak-Piekarczyk T."/>
            <person name="Szatraj K."/>
            <person name="Zielenkiewicz U."/>
            <person name="Pilsyk S."/>
            <person name="Malc E."/>
            <person name="Mieczkowski P."/>
            <person name="Kruszewska J.S."/>
            <person name="Biernat P."/>
            <person name="Pawlowska J."/>
        </authorList>
    </citation>
    <scope>NUCLEOTIDE SEQUENCE [LARGE SCALE GENOMIC DNA]</scope>
    <source>
        <strain evidence="3 4">CBS 142.35</strain>
    </source>
</reference>
<dbReference type="Proteomes" id="UP000646827">
    <property type="component" value="Unassembled WGS sequence"/>
</dbReference>
<dbReference type="OrthoDB" id="37537at2759"/>
<keyword evidence="4" id="KW-1185">Reference proteome</keyword>